<name>A0AAD1RNT3_PELCU</name>
<accession>A0AAD1RNT3</accession>
<evidence type="ECO:0000313" key="1">
    <source>
        <dbReference type="EMBL" id="CAH2274607.1"/>
    </source>
</evidence>
<proteinExistence type="predicted"/>
<organism evidence="1 2">
    <name type="scientific">Pelobates cultripes</name>
    <name type="common">Western spadefoot toad</name>
    <dbReference type="NCBI Taxonomy" id="61616"/>
    <lineage>
        <taxon>Eukaryota</taxon>
        <taxon>Metazoa</taxon>
        <taxon>Chordata</taxon>
        <taxon>Craniata</taxon>
        <taxon>Vertebrata</taxon>
        <taxon>Euteleostomi</taxon>
        <taxon>Amphibia</taxon>
        <taxon>Batrachia</taxon>
        <taxon>Anura</taxon>
        <taxon>Pelobatoidea</taxon>
        <taxon>Pelobatidae</taxon>
        <taxon>Pelobates</taxon>
    </lineage>
</organism>
<dbReference type="AlphaFoldDB" id="A0AAD1RNT3"/>
<protein>
    <submittedName>
        <fullName evidence="1">Uncharacterized protein</fullName>
    </submittedName>
</protein>
<gene>
    <name evidence="1" type="ORF">PECUL_23A040533</name>
</gene>
<keyword evidence="2" id="KW-1185">Reference proteome</keyword>
<dbReference type="EMBL" id="OW240914">
    <property type="protein sequence ID" value="CAH2274607.1"/>
    <property type="molecule type" value="Genomic_DNA"/>
</dbReference>
<evidence type="ECO:0000313" key="2">
    <source>
        <dbReference type="Proteomes" id="UP001295444"/>
    </source>
</evidence>
<sequence length="125" mass="13621">MPHSVSLVSSSSGVNIGFMPLSRWTGIPSSTSFCDVAGHPPLFGNFFCSSALLRRIREDPHGHLHPPFGITIGLAEQLGSGEDVSESRVNNIQLITDSETKSALESVTAWELHQAFNKWESNKKT</sequence>
<dbReference type="Proteomes" id="UP001295444">
    <property type="component" value="Chromosome 03"/>
</dbReference>
<reference evidence="1" key="1">
    <citation type="submission" date="2022-03" db="EMBL/GenBank/DDBJ databases">
        <authorList>
            <person name="Alioto T."/>
            <person name="Alioto T."/>
            <person name="Gomez Garrido J."/>
        </authorList>
    </citation>
    <scope>NUCLEOTIDE SEQUENCE</scope>
</reference>